<dbReference type="PANTHER" id="PTHR37166">
    <property type="entry name" value="PROTEIN FLAG"/>
    <property type="match status" value="1"/>
</dbReference>
<dbReference type="InterPro" id="IPR005186">
    <property type="entry name" value="FlaG"/>
</dbReference>
<keyword evidence="1" id="KW-0966">Cell projection</keyword>
<dbReference type="Gene3D" id="3.30.160.170">
    <property type="entry name" value="FlaG-like"/>
    <property type="match status" value="1"/>
</dbReference>
<dbReference type="Proteomes" id="UP000322997">
    <property type="component" value="Unassembled WGS sequence"/>
</dbReference>
<dbReference type="EMBL" id="VTEQ01000001">
    <property type="protein sequence ID" value="TYS57135.1"/>
    <property type="molecule type" value="Genomic_DNA"/>
</dbReference>
<dbReference type="RefSeq" id="WP_148984711.1">
    <property type="nucleotide sequence ID" value="NZ_JBNILK010000011.1"/>
</dbReference>
<comment type="caution">
    <text evidence="1">The sequence shown here is derived from an EMBL/GenBank/DDBJ whole genome shotgun (WGS) entry which is preliminary data.</text>
</comment>
<dbReference type="SUPFAM" id="SSF160214">
    <property type="entry name" value="FlaG-like"/>
    <property type="match status" value="1"/>
</dbReference>
<dbReference type="AlphaFoldDB" id="A0A5D4S0F9"/>
<name>A0A5D4S0F9_9BACI</name>
<dbReference type="InterPro" id="IPR035924">
    <property type="entry name" value="FlaG-like_sf"/>
</dbReference>
<dbReference type="PANTHER" id="PTHR37166:SF1">
    <property type="entry name" value="PROTEIN FLAG"/>
    <property type="match status" value="1"/>
</dbReference>
<accession>A0A5D4S0F9</accession>
<organism evidence="1 2">
    <name type="scientific">Rossellomorea marisflavi</name>
    <dbReference type="NCBI Taxonomy" id="189381"/>
    <lineage>
        <taxon>Bacteria</taxon>
        <taxon>Bacillati</taxon>
        <taxon>Bacillota</taxon>
        <taxon>Bacilli</taxon>
        <taxon>Bacillales</taxon>
        <taxon>Bacillaceae</taxon>
        <taxon>Rossellomorea</taxon>
    </lineage>
</organism>
<gene>
    <name evidence="1" type="primary">flaG</name>
    <name evidence="1" type="ORF">FZC83_06120</name>
</gene>
<dbReference type="Pfam" id="PF03646">
    <property type="entry name" value="FlaG"/>
    <property type="match status" value="1"/>
</dbReference>
<dbReference type="NCBIfam" id="NF005834">
    <property type="entry name" value="PRK07738.1"/>
    <property type="match status" value="1"/>
</dbReference>
<keyword evidence="1" id="KW-0969">Cilium</keyword>
<sequence length="115" mass="13083">MTGGAIGVHTQQKVNNFMNQLIQNARVEEKQQESTPLEKPVSKKSLQNAMSGMNEVVSSANTHLKFKYHDRLNEYYVTIVDDITQEVVKEIPAKKFLDMHADMNEFMGLLVDKKA</sequence>
<reference evidence="1 2" key="1">
    <citation type="submission" date="2019-08" db="EMBL/GenBank/DDBJ databases">
        <title>Bacillus genomes from the desert of Cuatro Cienegas, Coahuila.</title>
        <authorList>
            <person name="Olmedo-Alvarez G."/>
        </authorList>
    </citation>
    <scope>NUCLEOTIDE SEQUENCE [LARGE SCALE GENOMIC DNA]</scope>
    <source>
        <strain evidence="1 2">CH108_3D</strain>
    </source>
</reference>
<evidence type="ECO:0000313" key="2">
    <source>
        <dbReference type="Proteomes" id="UP000322997"/>
    </source>
</evidence>
<protein>
    <submittedName>
        <fullName evidence="1">Flagellar protein FlaG</fullName>
    </submittedName>
</protein>
<proteinExistence type="predicted"/>
<keyword evidence="1" id="KW-0282">Flagellum</keyword>
<evidence type="ECO:0000313" key="1">
    <source>
        <dbReference type="EMBL" id="TYS57135.1"/>
    </source>
</evidence>